<dbReference type="PANTHER" id="PTHR46796">
    <property type="entry name" value="HTH-TYPE TRANSCRIPTIONAL ACTIVATOR RHAS-RELATED"/>
    <property type="match status" value="1"/>
</dbReference>
<dbReference type="SMART" id="SM00342">
    <property type="entry name" value="HTH_ARAC"/>
    <property type="match status" value="1"/>
</dbReference>
<dbReference type="InterPro" id="IPR020449">
    <property type="entry name" value="Tscrpt_reg_AraC-type_HTH"/>
</dbReference>
<name>A0A1W6ZPJ1_9HYPH</name>
<dbReference type="InterPro" id="IPR050204">
    <property type="entry name" value="AraC_XylS_family_regulators"/>
</dbReference>
<dbReference type="Pfam" id="PF12833">
    <property type="entry name" value="HTH_18"/>
    <property type="match status" value="1"/>
</dbReference>
<reference evidence="1 2" key="1">
    <citation type="submission" date="2017-05" db="EMBL/GenBank/DDBJ databases">
        <title>Full genome sequence of Pseudorhodoplanes sinuspersici.</title>
        <authorList>
            <person name="Dastgheib S.M.M."/>
            <person name="Shavandi M."/>
            <person name="Tirandaz H."/>
        </authorList>
    </citation>
    <scope>NUCLEOTIDE SEQUENCE [LARGE SCALE GENOMIC DNA]</scope>
    <source>
        <strain evidence="1 2">RIPI110</strain>
    </source>
</reference>
<protein>
    <submittedName>
        <fullName evidence="1">AraC family transcriptional regulator</fullName>
    </submittedName>
</protein>
<dbReference type="GO" id="GO:0003700">
    <property type="term" value="F:DNA-binding transcription factor activity"/>
    <property type="evidence" value="ECO:0007669"/>
    <property type="project" value="InterPro"/>
</dbReference>
<dbReference type="STRING" id="1235591.CAK95_09575"/>
<keyword evidence="2" id="KW-1185">Reference proteome</keyword>
<dbReference type="OrthoDB" id="9802263at2"/>
<evidence type="ECO:0000313" key="2">
    <source>
        <dbReference type="Proteomes" id="UP000194137"/>
    </source>
</evidence>
<dbReference type="Proteomes" id="UP000194137">
    <property type="component" value="Chromosome"/>
</dbReference>
<organism evidence="1 2">
    <name type="scientific">Pseudorhodoplanes sinuspersici</name>
    <dbReference type="NCBI Taxonomy" id="1235591"/>
    <lineage>
        <taxon>Bacteria</taxon>
        <taxon>Pseudomonadati</taxon>
        <taxon>Pseudomonadota</taxon>
        <taxon>Alphaproteobacteria</taxon>
        <taxon>Hyphomicrobiales</taxon>
        <taxon>Pseudorhodoplanes</taxon>
    </lineage>
</organism>
<sequence>MDALSEVLRMVRLTGGVFLDARFTAPWCVTANMDADDVKPFLATPTQLIAYHVIIEGRLLASIPGEPSIEVSAGEVLLFPGNDGHILASAHGLPLVRTGTLIQPAANGGLARVDHGGGGDVTKIICGFLASEQGYNPLIAALPRMLKLDLREATSREWVEASVRFAASELAVGKLPSSSVMSRLSETLLVEAVREYSSTLPENETGWLNGLRDPYVGRALALIHGNIGKDWSAEDLAKEVALSRSAFVDRFTSLVGMPPIRYLTVWRLRTAKLHLREKQTTIAQLAYSVGYQSEEAFSRAFKREFGVSPAHWRDDRAAG</sequence>
<evidence type="ECO:0000313" key="1">
    <source>
        <dbReference type="EMBL" id="ARP99303.1"/>
    </source>
</evidence>
<dbReference type="PROSITE" id="PS01124">
    <property type="entry name" value="HTH_ARAC_FAMILY_2"/>
    <property type="match status" value="1"/>
</dbReference>
<dbReference type="InterPro" id="IPR018062">
    <property type="entry name" value="HTH_AraC-typ_CS"/>
</dbReference>
<dbReference type="PROSITE" id="PS00041">
    <property type="entry name" value="HTH_ARAC_FAMILY_1"/>
    <property type="match status" value="1"/>
</dbReference>
<dbReference type="Gene3D" id="1.10.10.60">
    <property type="entry name" value="Homeodomain-like"/>
    <property type="match status" value="2"/>
</dbReference>
<dbReference type="InterPro" id="IPR032783">
    <property type="entry name" value="AraC_lig"/>
</dbReference>
<dbReference type="InterPro" id="IPR018060">
    <property type="entry name" value="HTH_AraC"/>
</dbReference>
<dbReference type="PRINTS" id="PR00032">
    <property type="entry name" value="HTHARAC"/>
</dbReference>
<accession>A0A1W6ZPJ1</accession>
<dbReference type="GO" id="GO:0043565">
    <property type="term" value="F:sequence-specific DNA binding"/>
    <property type="evidence" value="ECO:0007669"/>
    <property type="project" value="InterPro"/>
</dbReference>
<dbReference type="AlphaFoldDB" id="A0A1W6ZPJ1"/>
<dbReference type="Pfam" id="PF12852">
    <property type="entry name" value="Cupin_6"/>
    <property type="match status" value="1"/>
</dbReference>
<proteinExistence type="predicted"/>
<gene>
    <name evidence="1" type="ORF">CAK95_09575</name>
</gene>
<dbReference type="RefSeq" id="WP_086087712.1">
    <property type="nucleotide sequence ID" value="NZ_CP021112.1"/>
</dbReference>
<dbReference type="KEGG" id="psin:CAK95_09575"/>
<dbReference type="PANTHER" id="PTHR46796:SF7">
    <property type="entry name" value="ARAC FAMILY TRANSCRIPTIONAL REGULATOR"/>
    <property type="match status" value="1"/>
</dbReference>
<dbReference type="InterPro" id="IPR009057">
    <property type="entry name" value="Homeodomain-like_sf"/>
</dbReference>
<dbReference type="EMBL" id="CP021112">
    <property type="protein sequence ID" value="ARP99303.1"/>
    <property type="molecule type" value="Genomic_DNA"/>
</dbReference>
<dbReference type="SUPFAM" id="SSF46689">
    <property type="entry name" value="Homeodomain-like"/>
    <property type="match status" value="2"/>
</dbReference>